<dbReference type="OMA" id="YGPENNS"/>
<organism evidence="3 4">
    <name type="scientific">Dacryopinax primogenitus (strain DJM 731)</name>
    <name type="common">Brown rot fungus</name>
    <dbReference type="NCBI Taxonomy" id="1858805"/>
    <lineage>
        <taxon>Eukaryota</taxon>
        <taxon>Fungi</taxon>
        <taxon>Dikarya</taxon>
        <taxon>Basidiomycota</taxon>
        <taxon>Agaricomycotina</taxon>
        <taxon>Dacrymycetes</taxon>
        <taxon>Dacrymycetales</taxon>
        <taxon>Dacrymycetaceae</taxon>
        <taxon>Dacryopinax</taxon>
    </lineage>
</organism>
<dbReference type="OrthoDB" id="3365917at2759"/>
<proteinExistence type="predicted"/>
<evidence type="ECO:0000256" key="1">
    <source>
        <dbReference type="SAM" id="MobiDB-lite"/>
    </source>
</evidence>
<feature type="region of interest" description="Disordered" evidence="1">
    <location>
        <begin position="1"/>
        <end position="104"/>
    </location>
</feature>
<keyword evidence="2" id="KW-1133">Transmembrane helix</keyword>
<dbReference type="GeneID" id="63685306"/>
<dbReference type="Proteomes" id="UP000030653">
    <property type="component" value="Unassembled WGS sequence"/>
</dbReference>
<reference evidence="3 4" key="1">
    <citation type="journal article" date="2012" name="Science">
        <title>The Paleozoic origin of enzymatic lignin decomposition reconstructed from 31 fungal genomes.</title>
        <authorList>
            <person name="Floudas D."/>
            <person name="Binder M."/>
            <person name="Riley R."/>
            <person name="Barry K."/>
            <person name="Blanchette R.A."/>
            <person name="Henrissat B."/>
            <person name="Martinez A.T."/>
            <person name="Otillar R."/>
            <person name="Spatafora J.W."/>
            <person name="Yadav J.S."/>
            <person name="Aerts A."/>
            <person name="Benoit I."/>
            <person name="Boyd A."/>
            <person name="Carlson A."/>
            <person name="Copeland A."/>
            <person name="Coutinho P.M."/>
            <person name="de Vries R.P."/>
            <person name="Ferreira P."/>
            <person name="Findley K."/>
            <person name="Foster B."/>
            <person name="Gaskell J."/>
            <person name="Glotzer D."/>
            <person name="Gorecki P."/>
            <person name="Heitman J."/>
            <person name="Hesse C."/>
            <person name="Hori C."/>
            <person name="Igarashi K."/>
            <person name="Jurgens J.A."/>
            <person name="Kallen N."/>
            <person name="Kersten P."/>
            <person name="Kohler A."/>
            <person name="Kuees U."/>
            <person name="Kumar T.K.A."/>
            <person name="Kuo A."/>
            <person name="LaButti K."/>
            <person name="Larrondo L.F."/>
            <person name="Lindquist E."/>
            <person name="Ling A."/>
            <person name="Lombard V."/>
            <person name="Lucas S."/>
            <person name="Lundell T."/>
            <person name="Martin R."/>
            <person name="McLaughlin D.J."/>
            <person name="Morgenstern I."/>
            <person name="Morin E."/>
            <person name="Murat C."/>
            <person name="Nagy L.G."/>
            <person name="Nolan M."/>
            <person name="Ohm R.A."/>
            <person name="Patyshakuliyeva A."/>
            <person name="Rokas A."/>
            <person name="Ruiz-Duenas F.J."/>
            <person name="Sabat G."/>
            <person name="Salamov A."/>
            <person name="Samejima M."/>
            <person name="Schmutz J."/>
            <person name="Slot J.C."/>
            <person name="St John F."/>
            <person name="Stenlid J."/>
            <person name="Sun H."/>
            <person name="Sun S."/>
            <person name="Syed K."/>
            <person name="Tsang A."/>
            <person name="Wiebenga A."/>
            <person name="Young D."/>
            <person name="Pisabarro A."/>
            <person name="Eastwood D.C."/>
            <person name="Martin F."/>
            <person name="Cullen D."/>
            <person name="Grigoriev I.V."/>
            <person name="Hibbett D.S."/>
        </authorList>
    </citation>
    <scope>NUCLEOTIDE SEQUENCE [LARGE SCALE GENOMIC DNA]</scope>
    <source>
        <strain evidence="3 4">DJM-731 SS1</strain>
    </source>
</reference>
<gene>
    <name evidence="3" type="ORF">DACRYDRAFT_116672</name>
</gene>
<dbReference type="STRING" id="1858805.M5G6U6"/>
<feature type="compositionally biased region" description="Gly residues" evidence="1">
    <location>
        <begin position="27"/>
        <end position="51"/>
    </location>
</feature>
<evidence type="ECO:0000313" key="3">
    <source>
        <dbReference type="EMBL" id="EJU01542.1"/>
    </source>
</evidence>
<feature type="compositionally biased region" description="Pro residues" evidence="1">
    <location>
        <begin position="85"/>
        <end position="95"/>
    </location>
</feature>
<evidence type="ECO:0000256" key="2">
    <source>
        <dbReference type="SAM" id="Phobius"/>
    </source>
</evidence>
<sequence length="376" mass="38652">MSIAALAFPIELDERDQELGLVPRRGPSGGSHSGGGSSEGGGEGESGGSSGSSGSSSKSEGEGEGEGGEEGSSGSSATGKSTPEEAPPPYDPPPSYHSSSSQFHTSTGEAVAAYGGGSTTIKQLPAGVPFTGRSYDGGIRPQVYGSRTFGSGYPYGGGGYWLVGRPFPFGFWPVYYYPYYYGDHEYGPENNSSRPGGAESMALVQSTNASISSNASLSSNTSSNSTAPSNSTSIPLNTYAIMGDSDSVRAVLDALVLNCSVINSTIMPYNANASGSVQPEQAVQYYRASSFALFLEGYNNTAASAASAPPSNTTASNMTSDTPLPTNLSLDFLDCLNQTIGNAVPMTNDGSALGLPAPVWSLVGLFWLVLIMARRV</sequence>
<keyword evidence="2" id="KW-0812">Transmembrane</keyword>
<feature type="transmembrane region" description="Helical" evidence="2">
    <location>
        <begin position="353"/>
        <end position="373"/>
    </location>
</feature>
<evidence type="ECO:0000313" key="4">
    <source>
        <dbReference type="Proteomes" id="UP000030653"/>
    </source>
</evidence>
<keyword evidence="4" id="KW-1185">Reference proteome</keyword>
<dbReference type="AlphaFoldDB" id="M5G6U6"/>
<keyword evidence="2" id="KW-0472">Membrane</keyword>
<protein>
    <submittedName>
        <fullName evidence="3">Uncharacterized protein</fullName>
    </submittedName>
</protein>
<dbReference type="RefSeq" id="XP_040628439.1">
    <property type="nucleotide sequence ID" value="XM_040770244.1"/>
</dbReference>
<dbReference type="HOGENOM" id="CLU_057147_1_0_1"/>
<accession>M5G6U6</accession>
<dbReference type="EMBL" id="JH795864">
    <property type="protein sequence ID" value="EJU01542.1"/>
    <property type="molecule type" value="Genomic_DNA"/>
</dbReference>
<name>M5G6U6_DACPD</name>